<organism evidence="1 2">
    <name type="scientific">Thermomonas brevis</name>
    <dbReference type="NCBI Taxonomy" id="215691"/>
    <lineage>
        <taxon>Bacteria</taxon>
        <taxon>Pseudomonadati</taxon>
        <taxon>Pseudomonadota</taxon>
        <taxon>Gammaproteobacteria</taxon>
        <taxon>Lysobacterales</taxon>
        <taxon>Lysobacteraceae</taxon>
        <taxon>Thermomonas</taxon>
    </lineage>
</organism>
<dbReference type="EMBL" id="CP060711">
    <property type="protein sequence ID" value="QNN48206.1"/>
    <property type="molecule type" value="Genomic_DNA"/>
</dbReference>
<name>A0A7G9QXY1_9GAMM</name>
<sequence length="215" mass="22037">MAASTAAFAVPQAARHDIDKVNGGITAEAGQAYGELSTVNGGIELGRGASAEDVETVNGGIRAEDEVSAHDVSTVNGGIRFGRQARIDGNLETVNGGIFTDHGSQVRGDVSTVNGGIGLVGTNVEGRIETVNGDVTVGAGSRVKGGILVEKPTGNFGFRLGKQKIPRIVIGPNAVVEGPMVFEREVKLYVHASARTGTITGATAQRYDGATPPKD</sequence>
<evidence type="ECO:0000313" key="2">
    <source>
        <dbReference type="Proteomes" id="UP000515977"/>
    </source>
</evidence>
<reference evidence="1 2" key="1">
    <citation type="submission" date="2020-08" db="EMBL/GenBank/DDBJ databases">
        <title>Genome sequence of Thermomonas brevis KACC 16975T.</title>
        <authorList>
            <person name="Hyun D.-W."/>
            <person name="Bae J.-W."/>
        </authorList>
    </citation>
    <scope>NUCLEOTIDE SEQUENCE [LARGE SCALE GENOMIC DNA]</scope>
    <source>
        <strain evidence="1 2">KACC 16975</strain>
    </source>
</reference>
<proteinExistence type="predicted"/>
<dbReference type="KEGG" id="tbv:H9L17_11020"/>
<protein>
    <recommendedName>
        <fullName evidence="3">Polymer-forming cytoskeletal protein</fullName>
    </recommendedName>
</protein>
<keyword evidence="2" id="KW-1185">Reference proteome</keyword>
<evidence type="ECO:0008006" key="3">
    <source>
        <dbReference type="Google" id="ProtNLM"/>
    </source>
</evidence>
<evidence type="ECO:0000313" key="1">
    <source>
        <dbReference type="EMBL" id="QNN48206.1"/>
    </source>
</evidence>
<dbReference type="AlphaFoldDB" id="A0A7G9QXY1"/>
<gene>
    <name evidence="1" type="ORF">H9L17_11020</name>
</gene>
<dbReference type="Proteomes" id="UP000515977">
    <property type="component" value="Chromosome"/>
</dbReference>
<accession>A0A7G9QXY1</accession>